<sequence>MVPDHCAASVAKLARGYARAWSEFAAQLEER</sequence>
<dbReference type="EMBL" id="AM420293">
    <property type="protein sequence ID" value="CAM04181.1"/>
    <property type="molecule type" value="Genomic_DNA"/>
</dbReference>
<dbReference type="Proteomes" id="UP000006728">
    <property type="component" value="Chromosome"/>
</dbReference>
<protein>
    <submittedName>
        <fullName evidence="1">Uncharacterized protein</fullName>
    </submittedName>
</protein>
<dbReference type="KEGG" id="sen:SACE_4915"/>
<keyword evidence="2" id="KW-1185">Reference proteome</keyword>
<dbReference type="AlphaFoldDB" id="A4FJF6"/>
<dbReference type="STRING" id="405948.SACE_4915"/>
<accession>A4FJF6</accession>
<organism evidence="1 2">
    <name type="scientific">Saccharopolyspora erythraea (strain ATCC 11635 / DSM 40517 / JCM 4748 / NBRC 13426 / NCIMB 8594 / NRRL 2338)</name>
    <dbReference type="NCBI Taxonomy" id="405948"/>
    <lineage>
        <taxon>Bacteria</taxon>
        <taxon>Bacillati</taxon>
        <taxon>Actinomycetota</taxon>
        <taxon>Actinomycetes</taxon>
        <taxon>Pseudonocardiales</taxon>
        <taxon>Pseudonocardiaceae</taxon>
        <taxon>Saccharopolyspora</taxon>
    </lineage>
</organism>
<proteinExistence type="predicted"/>
<evidence type="ECO:0000313" key="1">
    <source>
        <dbReference type="EMBL" id="CAM04181.1"/>
    </source>
</evidence>
<gene>
    <name evidence="1" type="ordered locus">SACE_4915</name>
</gene>
<reference evidence="1 2" key="1">
    <citation type="journal article" date="2007" name="Nat. Biotechnol.">
        <title>Complete genome sequence of the erythromycin-producing bacterium Saccharopolyspora erythraea NRRL23338.</title>
        <authorList>
            <person name="Oliynyk M."/>
            <person name="Samborskyy M."/>
            <person name="Lester J.B."/>
            <person name="Mironenko T."/>
            <person name="Scott N."/>
            <person name="Dickens S."/>
            <person name="Haydock S.F."/>
            <person name="Leadlay P.F."/>
        </authorList>
    </citation>
    <scope>NUCLEOTIDE SEQUENCE [LARGE SCALE GENOMIC DNA]</scope>
    <source>
        <strain evidence="2">ATCC 11635 / DSM 40517 / JCM 4748 / NBRC 13426 / NCIMB 8594 / NRRL 2338</strain>
    </source>
</reference>
<dbReference type="HOGENOM" id="CLU_3398303_0_0_11"/>
<evidence type="ECO:0000313" key="2">
    <source>
        <dbReference type="Proteomes" id="UP000006728"/>
    </source>
</evidence>
<name>A4FJF6_SACEN</name>